<proteinExistence type="predicted"/>
<evidence type="ECO:0000259" key="2">
    <source>
        <dbReference type="Pfam" id="PF20155"/>
    </source>
</evidence>
<dbReference type="AlphaFoldDB" id="A0A162D5I1"/>
<keyword evidence="4" id="KW-1185">Reference proteome</keyword>
<name>A0A162D5I1_9BACI</name>
<dbReference type="NCBIfam" id="TIGR02675">
    <property type="entry name" value="tape_meas_nterm"/>
    <property type="match status" value="1"/>
</dbReference>
<dbReference type="EMBL" id="LTAO01000034">
    <property type="protein sequence ID" value="KYG28182.1"/>
    <property type="molecule type" value="Genomic_DNA"/>
</dbReference>
<feature type="transmembrane region" description="Helical" evidence="1">
    <location>
        <begin position="362"/>
        <end position="380"/>
    </location>
</feature>
<dbReference type="PANTHER" id="PTHR37813">
    <property type="entry name" value="FELS-2 PROPHAGE PROTEIN"/>
    <property type="match status" value="1"/>
</dbReference>
<dbReference type="InterPro" id="IPR013491">
    <property type="entry name" value="Tape_meas_N"/>
</dbReference>
<evidence type="ECO:0000313" key="3">
    <source>
        <dbReference type="EMBL" id="KYG28182.1"/>
    </source>
</evidence>
<dbReference type="OrthoDB" id="2157658at2"/>
<dbReference type="STRING" id="519424.AZF04_09780"/>
<evidence type="ECO:0000313" key="4">
    <source>
        <dbReference type="Proteomes" id="UP000075806"/>
    </source>
</evidence>
<dbReference type="Proteomes" id="UP000075806">
    <property type="component" value="Unassembled WGS sequence"/>
</dbReference>
<dbReference type="RefSeq" id="WP_061949606.1">
    <property type="nucleotide sequence ID" value="NZ_LTAO01000034.1"/>
</dbReference>
<comment type="caution">
    <text evidence="3">The sequence shown here is derived from an EMBL/GenBank/DDBJ whole genome shotgun (WGS) entry which is preliminary data.</text>
</comment>
<dbReference type="PANTHER" id="PTHR37813:SF1">
    <property type="entry name" value="FELS-2 PROPHAGE PROTEIN"/>
    <property type="match status" value="1"/>
</dbReference>
<dbReference type="Gene3D" id="1.20.120.20">
    <property type="entry name" value="Apolipoprotein"/>
    <property type="match status" value="1"/>
</dbReference>
<sequence length="768" mass="83756">MADGKIIIDVMLEDGQVAKGVANLDRDLGGLEKSGERGSLGIGKIVTALGLVAIGAKAIGLVRDSIDSAFKRIDTMEAFDRTMTAITGSSEAASKALDRTSDAVTGTAYGLDVAAAAVQNFVTRGTDINKATDYIATWGDAVAFYGDGTNDQLSSVSDALAKMLTTNKVTMDQVNRLYDAGIAGPEMYADATGKSVEKVQKEFQSGKITAEDFVDVVTEAMKEGTDSFVAIEGAAKESGNSWGNVFGNMRAAVTRGVISIIQSIDEMLTSNGLPEMRSMIAQFGKTFENILKKAAEAIPPFIQKIIDVYNFMKPILPLLGYIALAIGMAVAAFATFNSAVWIINLVRNAFTLLNNTLLANPIFKVIAVISALVAILIYLYNNNEFVREKIDAAWQAIQVYFAVAMEFIQNIIGTVMPYIMEFIGNILDGIQEFWANNGEMIMSYVELAWEFIKTVISTIGDVISAIVETVTQFIAEVWEKHGETIMSALKMAWDFIKTVVETTINIVWGIIKAILNNIQSYWEAGWQVISAVASVVWEVIKTTINNFIDLIMGIISTVMALIQGDWEGAWESIKQTVENIWNNIKSFFENVDLVKTGKDIISGLIKGIGSMGDAVWESVKGIGSSIKNGFTSFFSIHSPSRWMRDEIGVNLIKGVAVGFDKEENSMKRKTKEATDWMKPDVSEFVNPLRGATVQLSNLTGIGNMQATEAVRQTRNEPYNDAEVKALLKDIAENIGGDLYIGEEKFGSYVDRSQGQLTGFKARRLATGE</sequence>
<keyword evidence="1" id="KW-0472">Membrane</keyword>
<dbReference type="Pfam" id="PF20155">
    <property type="entry name" value="TMP_3"/>
    <property type="match status" value="1"/>
</dbReference>
<reference evidence="3" key="1">
    <citation type="submission" date="2016-02" db="EMBL/GenBank/DDBJ databases">
        <title>Genome sequence of Bacillus trypoxylicola KCTC 13244(T).</title>
        <authorList>
            <person name="Jeong H."/>
            <person name="Park S.-H."/>
            <person name="Choi S.-K."/>
        </authorList>
    </citation>
    <scope>NUCLEOTIDE SEQUENCE [LARGE SCALE GENOMIC DNA]</scope>
    <source>
        <strain evidence="3">KCTC 13244</strain>
    </source>
</reference>
<accession>A0A162D5I1</accession>
<dbReference type="InterPro" id="IPR016024">
    <property type="entry name" value="ARM-type_fold"/>
</dbReference>
<feature type="transmembrane region" description="Helical" evidence="1">
    <location>
        <begin position="318"/>
        <end position="342"/>
    </location>
</feature>
<gene>
    <name evidence="3" type="ORF">AZF04_09780</name>
</gene>
<evidence type="ECO:0000256" key="1">
    <source>
        <dbReference type="SAM" id="Phobius"/>
    </source>
</evidence>
<keyword evidence="1" id="KW-1133">Transmembrane helix</keyword>
<protein>
    <recommendedName>
        <fullName evidence="2">Tape measure protein N-terminal domain-containing protein</fullName>
    </recommendedName>
</protein>
<dbReference type="SUPFAM" id="SSF48371">
    <property type="entry name" value="ARM repeat"/>
    <property type="match status" value="1"/>
</dbReference>
<organism evidence="3 4">
    <name type="scientific">Alkalihalobacillus trypoxylicola</name>
    <dbReference type="NCBI Taxonomy" id="519424"/>
    <lineage>
        <taxon>Bacteria</taxon>
        <taxon>Bacillati</taxon>
        <taxon>Bacillota</taxon>
        <taxon>Bacilli</taxon>
        <taxon>Bacillales</taxon>
        <taxon>Bacillaceae</taxon>
        <taxon>Alkalihalobacillus</taxon>
    </lineage>
</organism>
<keyword evidence="1" id="KW-0812">Transmembrane</keyword>
<feature type="domain" description="Tape measure protein N-terminal" evidence="2">
    <location>
        <begin position="68"/>
        <end position="257"/>
    </location>
</feature>